<dbReference type="InterPro" id="IPR056179">
    <property type="entry name" value="DHQS_C"/>
</dbReference>
<feature type="binding site" evidence="7">
    <location>
        <position position="80"/>
    </location>
    <ligand>
        <name>substrate</name>
    </ligand>
</feature>
<keyword evidence="7" id="KW-0067">ATP-binding</keyword>
<feature type="binding site" evidence="7">
    <location>
        <position position="136"/>
    </location>
    <ligand>
        <name>substrate</name>
    </ligand>
</feature>
<comment type="caution">
    <text evidence="10">The sequence shown here is derived from an EMBL/GenBank/DDBJ whole genome shotgun (WGS) entry which is preliminary data.</text>
</comment>
<keyword evidence="4" id="KW-0520">NAD</keyword>
<comment type="similarity">
    <text evidence="7">Belongs to the shikimate kinase family.</text>
</comment>
<feature type="binding site" evidence="7">
    <location>
        <position position="34"/>
    </location>
    <ligand>
        <name>substrate</name>
    </ligand>
</feature>
<dbReference type="STRING" id="1429043.X474_17370"/>
<keyword evidence="3 7" id="KW-0028">Amino-acid biosynthesis</keyword>
<comment type="pathway">
    <text evidence="7">Metabolic intermediate biosynthesis; chorismate biosynthesis; chorismate from D-erythrose 4-phosphate and phosphoenolpyruvate: step 5/7.</text>
</comment>
<feature type="domain" description="3-dehydroquinate synthase C-terminal" evidence="9">
    <location>
        <begin position="340"/>
        <end position="481"/>
    </location>
</feature>
<evidence type="ECO:0000259" key="9">
    <source>
        <dbReference type="Pfam" id="PF24621"/>
    </source>
</evidence>
<comment type="cofactor">
    <cofactor evidence="1">
        <name>NAD(+)</name>
        <dbReference type="ChEBI" id="CHEBI:57540"/>
    </cofactor>
</comment>
<dbReference type="OrthoDB" id="9806583at2"/>
<dbReference type="InterPro" id="IPR050071">
    <property type="entry name" value="Dehydroquinate_synthase"/>
</dbReference>
<keyword evidence="2 7" id="KW-0963">Cytoplasm</keyword>
<dbReference type="PANTHER" id="PTHR43622:SF7">
    <property type="entry name" value="3-DEHYDROQUINATE SYNTHASE, CHLOROPLASTIC"/>
    <property type="match status" value="1"/>
</dbReference>
<evidence type="ECO:0000313" key="11">
    <source>
        <dbReference type="Proteomes" id="UP000032233"/>
    </source>
</evidence>
<dbReference type="CDD" id="cd08195">
    <property type="entry name" value="DHQS"/>
    <property type="match status" value="1"/>
</dbReference>
<dbReference type="GO" id="GO:0005524">
    <property type="term" value="F:ATP binding"/>
    <property type="evidence" value="ECO:0007669"/>
    <property type="project" value="UniProtKB-UniRule"/>
</dbReference>
<dbReference type="InterPro" id="IPR030960">
    <property type="entry name" value="DHQS/DOIS_N"/>
</dbReference>
<keyword evidence="5 7" id="KW-0057">Aromatic amino acid biosynthesis</keyword>
<dbReference type="Proteomes" id="UP000032233">
    <property type="component" value="Unassembled WGS sequence"/>
</dbReference>
<feature type="binding site" evidence="7">
    <location>
        <position position="58"/>
    </location>
    <ligand>
        <name>substrate</name>
    </ligand>
</feature>
<evidence type="ECO:0000256" key="7">
    <source>
        <dbReference type="HAMAP-Rule" id="MF_00109"/>
    </source>
</evidence>
<comment type="subunit">
    <text evidence="7">Monomer.</text>
</comment>
<evidence type="ECO:0000256" key="6">
    <source>
        <dbReference type="ARBA" id="ARBA00023239"/>
    </source>
</evidence>
<dbReference type="GO" id="GO:0009423">
    <property type="term" value="P:chorismate biosynthetic process"/>
    <property type="evidence" value="ECO:0007669"/>
    <property type="project" value="UniProtKB-UniRule"/>
</dbReference>
<keyword evidence="7" id="KW-0808">Transferase</keyword>
<evidence type="ECO:0000256" key="3">
    <source>
        <dbReference type="ARBA" id="ARBA00022605"/>
    </source>
</evidence>
<feature type="binding site" evidence="7">
    <location>
        <position position="16"/>
    </location>
    <ligand>
        <name>Mg(2+)</name>
        <dbReference type="ChEBI" id="CHEBI:18420"/>
    </ligand>
</feature>
<dbReference type="InParanoid" id="A0A0D2JTL9"/>
<dbReference type="InterPro" id="IPR027417">
    <property type="entry name" value="P-loop_NTPase"/>
</dbReference>
<dbReference type="GO" id="GO:0000287">
    <property type="term" value="F:magnesium ion binding"/>
    <property type="evidence" value="ECO:0007669"/>
    <property type="project" value="UniProtKB-UniRule"/>
</dbReference>
<accession>A0A0D2JTL9</accession>
<keyword evidence="6" id="KW-0456">Lyase</keyword>
<dbReference type="GO" id="GO:0009073">
    <property type="term" value="P:aromatic amino acid family biosynthetic process"/>
    <property type="evidence" value="ECO:0007669"/>
    <property type="project" value="UniProtKB-KW"/>
</dbReference>
<keyword evidence="7" id="KW-0547">Nucleotide-binding</keyword>
<feature type="binding site" evidence="7">
    <location>
        <position position="120"/>
    </location>
    <ligand>
        <name>ATP</name>
        <dbReference type="ChEBI" id="CHEBI:30616"/>
    </ligand>
</feature>
<reference evidence="10 11" key="1">
    <citation type="submission" date="2013-11" db="EMBL/GenBank/DDBJ databases">
        <title>Metagenomic analysis of a methanogenic consortium involved in long chain n-alkane degradation.</title>
        <authorList>
            <person name="Davidova I.A."/>
            <person name="Callaghan A.V."/>
            <person name="Wawrik B."/>
            <person name="Pruitt S."/>
            <person name="Marks C."/>
            <person name="Duncan K.E."/>
            <person name="Suflita J.M."/>
        </authorList>
    </citation>
    <scope>NUCLEOTIDE SEQUENCE [LARGE SCALE GENOMIC DNA]</scope>
    <source>
        <strain evidence="10 11">SPR</strain>
    </source>
</reference>
<dbReference type="AlphaFoldDB" id="A0A0D2JTL9"/>
<dbReference type="GO" id="GO:0008652">
    <property type="term" value="P:amino acid biosynthetic process"/>
    <property type="evidence" value="ECO:0007669"/>
    <property type="project" value="UniProtKB-KW"/>
</dbReference>
<dbReference type="RefSeq" id="WP_044350171.1">
    <property type="nucleotide sequence ID" value="NZ_AZAC01000023.1"/>
</dbReference>
<dbReference type="Gene3D" id="1.20.1090.10">
    <property type="entry name" value="Dehydroquinate synthase-like - alpha domain"/>
    <property type="match status" value="1"/>
</dbReference>
<dbReference type="EC" id="2.7.1.71" evidence="7"/>
<dbReference type="FunCoup" id="A0A0D2JTL9">
    <property type="interactions" value="529"/>
</dbReference>
<sequence>MNKNLYLTGFMAAGKTTVGKSLARALGRKFLDMDDLVRDALGMNAQEAFARLGEEAFRESETSQLKRLSRAKGLVVATGGGLAQRAENRSLMRAGGSIVNLELNLEKCKARLSPAERDERPLWQNQAALEGLFKARQKAYLDCDLLVNADQPVEDIVETILTHELPEDSFTLKLADQATQIISTWQGPQALKPLLKSRKVVILTDRNLAGLHLERYTARLENPLVITLPPGERSKTLRSAEKVYKEMLNNQVERGDLLLALGGGVITDLGAFVAATYKRGMNFILASTSLLGCTDAAIGGKAAVNLDGEKNQVGLFTRPEAVILDLKALTTLPRSRRAEGITEAYKTGLVASPPLAEFAEARIKTLLKGDIPQLARLVNYSARAKALVVEKDFTESGLRKVLNLGHTVGHALEALVKPRPSHGVCVAQGIKVIARLCLKRGLIEEHQANQMIAALDQLTPAKMQWPSVQDIWRVMQHDKKNQGGKVSFVLLNAKGRPLLADDVSQGELESAILELKGGR</sequence>
<dbReference type="SUPFAM" id="SSF56796">
    <property type="entry name" value="Dehydroquinate synthase-like"/>
    <property type="match status" value="1"/>
</dbReference>
<dbReference type="InterPro" id="IPR000623">
    <property type="entry name" value="Shikimate_kinase/TSH1"/>
</dbReference>
<evidence type="ECO:0000256" key="2">
    <source>
        <dbReference type="ARBA" id="ARBA00022490"/>
    </source>
</evidence>
<dbReference type="PRINTS" id="PR01100">
    <property type="entry name" value="SHIKIMTKNASE"/>
</dbReference>
<dbReference type="GO" id="GO:0003856">
    <property type="term" value="F:3-dehydroquinate synthase activity"/>
    <property type="evidence" value="ECO:0007669"/>
    <property type="project" value="TreeGrafter"/>
</dbReference>
<dbReference type="EMBL" id="AZAC01000023">
    <property type="protein sequence ID" value="KIX12850.1"/>
    <property type="molecule type" value="Genomic_DNA"/>
</dbReference>
<dbReference type="UniPathway" id="UPA00053">
    <property type="reaction ID" value="UER00088"/>
</dbReference>
<comment type="subcellular location">
    <subcellularLocation>
        <location evidence="7">Cytoplasm</location>
    </subcellularLocation>
</comment>
<keyword evidence="11" id="KW-1185">Reference proteome</keyword>
<feature type="binding site" evidence="7">
    <location>
        <begin position="12"/>
        <end position="17"/>
    </location>
    <ligand>
        <name>ATP</name>
        <dbReference type="ChEBI" id="CHEBI:30616"/>
    </ligand>
</feature>
<gene>
    <name evidence="7" type="primary">aroK</name>
    <name evidence="10" type="ORF">X474_17370</name>
</gene>
<evidence type="ECO:0000256" key="1">
    <source>
        <dbReference type="ARBA" id="ARBA00001911"/>
    </source>
</evidence>
<dbReference type="CDD" id="cd00464">
    <property type="entry name" value="SK"/>
    <property type="match status" value="1"/>
</dbReference>
<protein>
    <recommendedName>
        <fullName evidence="7">Shikimate kinase</fullName>
        <shortName evidence="7">SK</shortName>
        <ecNumber evidence="7">2.7.1.71</ecNumber>
    </recommendedName>
</protein>
<dbReference type="GO" id="GO:0005737">
    <property type="term" value="C:cytoplasm"/>
    <property type="evidence" value="ECO:0007669"/>
    <property type="project" value="UniProtKB-SubCell"/>
</dbReference>
<feature type="domain" description="3-dehydroquinate synthase N-terminal" evidence="8">
    <location>
        <begin position="226"/>
        <end position="335"/>
    </location>
</feature>
<dbReference type="Gene3D" id="3.40.50.1970">
    <property type="match status" value="1"/>
</dbReference>
<comment type="cofactor">
    <cofactor evidence="7">
        <name>Mg(2+)</name>
        <dbReference type="ChEBI" id="CHEBI:18420"/>
    </cofactor>
    <text evidence="7">Binds 1 Mg(2+) ion per subunit.</text>
</comment>
<organism evidence="10 11">
    <name type="scientific">Dethiosulfatarculus sandiegensis</name>
    <dbReference type="NCBI Taxonomy" id="1429043"/>
    <lineage>
        <taxon>Bacteria</taxon>
        <taxon>Pseudomonadati</taxon>
        <taxon>Thermodesulfobacteriota</taxon>
        <taxon>Desulfarculia</taxon>
        <taxon>Desulfarculales</taxon>
        <taxon>Desulfarculaceae</taxon>
        <taxon>Dethiosulfatarculus</taxon>
    </lineage>
</organism>
<evidence type="ECO:0000256" key="4">
    <source>
        <dbReference type="ARBA" id="ARBA00023027"/>
    </source>
</evidence>
<name>A0A0D2JTL9_9BACT</name>
<dbReference type="PATRIC" id="fig|1429043.3.peg.3676"/>
<evidence type="ECO:0000256" key="5">
    <source>
        <dbReference type="ARBA" id="ARBA00023141"/>
    </source>
</evidence>
<dbReference type="PANTHER" id="PTHR43622">
    <property type="entry name" value="3-DEHYDROQUINATE SYNTHASE"/>
    <property type="match status" value="1"/>
</dbReference>
<dbReference type="Pfam" id="PF01761">
    <property type="entry name" value="DHQ_synthase"/>
    <property type="match status" value="1"/>
</dbReference>
<comment type="catalytic activity">
    <reaction evidence="7">
        <text>shikimate + ATP = 3-phosphoshikimate + ADP + H(+)</text>
        <dbReference type="Rhea" id="RHEA:13121"/>
        <dbReference type="ChEBI" id="CHEBI:15378"/>
        <dbReference type="ChEBI" id="CHEBI:30616"/>
        <dbReference type="ChEBI" id="CHEBI:36208"/>
        <dbReference type="ChEBI" id="CHEBI:145989"/>
        <dbReference type="ChEBI" id="CHEBI:456216"/>
        <dbReference type="EC" id="2.7.1.71"/>
    </reaction>
</comment>
<dbReference type="Gene3D" id="3.40.50.300">
    <property type="entry name" value="P-loop containing nucleotide triphosphate hydrolases"/>
    <property type="match status" value="1"/>
</dbReference>
<keyword evidence="7" id="KW-0479">Metal-binding</keyword>
<dbReference type="HAMAP" id="MF_00109">
    <property type="entry name" value="Shikimate_kinase"/>
    <property type="match status" value="1"/>
</dbReference>
<keyword evidence="7" id="KW-0460">Magnesium</keyword>
<dbReference type="Pfam" id="PF24621">
    <property type="entry name" value="DHQS_C"/>
    <property type="match status" value="1"/>
</dbReference>
<dbReference type="InterPro" id="IPR031322">
    <property type="entry name" value="Shikimate/glucono_kinase"/>
</dbReference>
<dbReference type="Pfam" id="PF01202">
    <property type="entry name" value="SKI"/>
    <property type="match status" value="1"/>
</dbReference>
<evidence type="ECO:0000313" key="10">
    <source>
        <dbReference type="EMBL" id="KIX12850.1"/>
    </source>
</evidence>
<dbReference type="GO" id="GO:0004765">
    <property type="term" value="F:shikimate kinase activity"/>
    <property type="evidence" value="ECO:0007669"/>
    <property type="project" value="UniProtKB-UniRule"/>
</dbReference>
<feature type="binding site" evidence="7">
    <location>
        <position position="151"/>
    </location>
    <ligand>
        <name>ATP</name>
        <dbReference type="ChEBI" id="CHEBI:30616"/>
    </ligand>
</feature>
<keyword evidence="7" id="KW-0418">Kinase</keyword>
<comment type="function">
    <text evidence="7">Catalyzes the specific phosphorylation of the 3-hydroxyl group of shikimic acid using ATP as a cosubstrate.</text>
</comment>
<evidence type="ECO:0000259" key="8">
    <source>
        <dbReference type="Pfam" id="PF01761"/>
    </source>
</evidence>
<proteinExistence type="inferred from homology"/>
<dbReference type="SUPFAM" id="SSF52540">
    <property type="entry name" value="P-loop containing nucleoside triphosphate hydrolases"/>
    <property type="match status" value="1"/>
</dbReference>